<reference evidence="6" key="1">
    <citation type="submission" date="2015-10" db="EMBL/GenBank/DDBJ databases">
        <title>Description of Candidatus Tenderia electrophaga gen. nov, sp. nov., an Uncultivated Electroautotroph from a Biocathode Enrichment.</title>
        <authorList>
            <person name="Eddie B.J."/>
            <person name="Malanoski A.P."/>
            <person name="Wang Z."/>
            <person name="Hall R.J."/>
            <person name="Oh S.D."/>
            <person name="Heiner C."/>
            <person name="Lin B."/>
            <person name="Strycharz-Glaven S.M."/>
        </authorList>
    </citation>
    <scope>NUCLEOTIDE SEQUENCE [LARGE SCALE GENOMIC DNA]</scope>
    <source>
        <strain evidence="6">NRL1</strain>
    </source>
</reference>
<evidence type="ECO:0000256" key="2">
    <source>
        <dbReference type="ARBA" id="ARBA00038434"/>
    </source>
</evidence>
<dbReference type="InterPro" id="IPR036567">
    <property type="entry name" value="RHF-like"/>
</dbReference>
<dbReference type="Pfam" id="PF02482">
    <property type="entry name" value="Ribosomal_S30AE"/>
    <property type="match status" value="1"/>
</dbReference>
<keyword evidence="1" id="KW-0810">Translation regulation</keyword>
<accession>A0A0S2TDC8</accession>
<evidence type="ECO:0000256" key="5">
    <source>
        <dbReference type="ARBA" id="ARBA00041319"/>
    </source>
</evidence>
<dbReference type="STRING" id="1748243.Tel_07905"/>
<dbReference type="InterPro" id="IPR050574">
    <property type="entry name" value="HPF/YfiA_ribosome-assoc"/>
</dbReference>
<sequence>MKLPLQITSRNVSLSETAEQAIHEKAAKLDQFYDRIMGCRVLVEAPHRHQHQGNQYNVRLDITVPGAEIVIKREENEDLYVAIRDAFEAAQRKVKEFSSKQKAMKGAERIPLVDPAAVQAAER</sequence>
<proteinExistence type="inferred from homology"/>
<protein>
    <recommendedName>
        <fullName evidence="4">Ribosome hibernation promoting factor</fullName>
    </recommendedName>
    <alternativeName>
        <fullName evidence="5">Hibernation factor HPF</fullName>
    </alternativeName>
</protein>
<dbReference type="SUPFAM" id="SSF69754">
    <property type="entry name" value="Ribosome binding protein Y (YfiA homologue)"/>
    <property type="match status" value="1"/>
</dbReference>
<dbReference type="GO" id="GO:0045900">
    <property type="term" value="P:negative regulation of translational elongation"/>
    <property type="evidence" value="ECO:0007669"/>
    <property type="project" value="TreeGrafter"/>
</dbReference>
<evidence type="ECO:0000256" key="4">
    <source>
        <dbReference type="ARBA" id="ARBA00041148"/>
    </source>
</evidence>
<dbReference type="PANTHER" id="PTHR33231">
    <property type="entry name" value="30S RIBOSOMAL PROTEIN"/>
    <property type="match status" value="1"/>
</dbReference>
<dbReference type="PANTHER" id="PTHR33231:SF1">
    <property type="entry name" value="30S RIBOSOMAL PROTEIN"/>
    <property type="match status" value="1"/>
</dbReference>
<evidence type="ECO:0000313" key="6">
    <source>
        <dbReference type="EMBL" id="ALP53085.1"/>
    </source>
</evidence>
<keyword evidence="7" id="KW-1185">Reference proteome</keyword>
<dbReference type="Gene3D" id="3.30.160.100">
    <property type="entry name" value="Ribosome hibernation promotion factor-like"/>
    <property type="match status" value="1"/>
</dbReference>
<dbReference type="GO" id="GO:0022627">
    <property type="term" value="C:cytosolic small ribosomal subunit"/>
    <property type="evidence" value="ECO:0007669"/>
    <property type="project" value="TreeGrafter"/>
</dbReference>
<dbReference type="GO" id="GO:0043024">
    <property type="term" value="F:ribosomal small subunit binding"/>
    <property type="evidence" value="ECO:0007669"/>
    <property type="project" value="TreeGrafter"/>
</dbReference>
<evidence type="ECO:0000256" key="1">
    <source>
        <dbReference type="ARBA" id="ARBA00022845"/>
    </source>
</evidence>
<gene>
    <name evidence="6" type="ORF">Tel_07905</name>
</gene>
<dbReference type="AlphaFoldDB" id="A0A0S2TDC8"/>
<name>A0A0S2TDC8_9GAMM</name>
<dbReference type="InterPro" id="IPR003489">
    <property type="entry name" value="RHF/RaiA"/>
</dbReference>
<evidence type="ECO:0000256" key="3">
    <source>
        <dbReference type="ARBA" id="ARBA00038695"/>
    </source>
</evidence>
<dbReference type="EMBL" id="CP013099">
    <property type="protein sequence ID" value="ALP53085.1"/>
    <property type="molecule type" value="Genomic_DNA"/>
</dbReference>
<evidence type="ECO:0000313" key="7">
    <source>
        <dbReference type="Proteomes" id="UP000055136"/>
    </source>
</evidence>
<dbReference type="NCBIfam" id="TIGR00741">
    <property type="entry name" value="yfiA"/>
    <property type="match status" value="1"/>
</dbReference>
<dbReference type="KEGG" id="tee:Tel_07905"/>
<dbReference type="Proteomes" id="UP000055136">
    <property type="component" value="Chromosome"/>
</dbReference>
<organism evidence="6 7">
    <name type="scientific">Candidatus Tenderia electrophaga</name>
    <dbReference type="NCBI Taxonomy" id="1748243"/>
    <lineage>
        <taxon>Bacteria</taxon>
        <taxon>Pseudomonadati</taxon>
        <taxon>Pseudomonadota</taxon>
        <taxon>Gammaproteobacteria</taxon>
        <taxon>Candidatus Tenderiales</taxon>
        <taxon>Candidatus Tenderiaceae</taxon>
        <taxon>Candidatus Tenderia</taxon>
    </lineage>
</organism>
<comment type="subunit">
    <text evidence="3">Associates exclusively with 100S ribosomes, which are dimers of 70S ribosomes.</text>
</comment>
<comment type="similarity">
    <text evidence="2">Belongs to the HPF/YfiA ribosome-associated protein family. Short HPF subfamily.</text>
</comment>